<reference evidence="2 3" key="1">
    <citation type="submission" date="2017-02" db="EMBL/GenBank/DDBJ databases">
        <authorList>
            <person name="Peterson S.W."/>
        </authorList>
    </citation>
    <scope>NUCLEOTIDE SEQUENCE [LARGE SCALE GENOMIC DNA]</scope>
    <source>
        <strain evidence="2 3">ATCC 17233</strain>
    </source>
</reference>
<evidence type="ECO:0000259" key="1">
    <source>
        <dbReference type="Pfam" id="PF17989"/>
    </source>
</evidence>
<dbReference type="InterPro" id="IPR040607">
    <property type="entry name" value="ALP_N"/>
</dbReference>
<dbReference type="AlphaFoldDB" id="A0A1T4LSN8"/>
<dbReference type="Proteomes" id="UP000189857">
    <property type="component" value="Unassembled WGS sequence"/>
</dbReference>
<dbReference type="Gene3D" id="3.30.420.40">
    <property type="match status" value="1"/>
</dbReference>
<evidence type="ECO:0000313" key="2">
    <source>
        <dbReference type="EMBL" id="SJZ57695.1"/>
    </source>
</evidence>
<dbReference type="EMBL" id="FUXA01000006">
    <property type="protein sequence ID" value="SJZ57695.1"/>
    <property type="molecule type" value="Genomic_DNA"/>
</dbReference>
<protein>
    <submittedName>
        <fullName evidence="2">Plasmid segregation protein ParM</fullName>
    </submittedName>
</protein>
<sequence length="217" mass="24612">MKSIDKTGATVTEIIGIDHGWSYIKTVGTVFKSGVKEISTEPAFFDDVLGYKGKFYKVGTSRMEVKRNKVVTPDYYYLTLAAIAKELKIRKKHDAHVVIAAGLPASRYGDEKKDFQKYLTQNNEIIFKYEEENFHIWIDKAFIYPQCYPAVIDSLPMFGSKVVVVDIGSWTIDIVPVINRKPDESGISSIPQGIITCMRAINKECIRRFGEQIVMII</sequence>
<dbReference type="CDD" id="cd10227">
    <property type="entry name" value="ASKHA_NBD_ParM-like"/>
    <property type="match status" value="1"/>
</dbReference>
<proteinExistence type="predicted"/>
<dbReference type="SUPFAM" id="SSF53067">
    <property type="entry name" value="Actin-like ATPase domain"/>
    <property type="match status" value="1"/>
</dbReference>
<name>A0A1T4LSN8_9FIRM</name>
<dbReference type="OrthoDB" id="9769994at2"/>
<gene>
    <name evidence="2" type="ORF">SAMN02745110_00912</name>
</gene>
<dbReference type="InterPro" id="IPR043129">
    <property type="entry name" value="ATPase_NBD"/>
</dbReference>
<keyword evidence="3" id="KW-1185">Reference proteome</keyword>
<dbReference type="RefSeq" id="WP_090348104.1">
    <property type="nucleotide sequence ID" value="NZ_FMTO01000004.1"/>
</dbReference>
<organism evidence="2 3">
    <name type="scientific">Eubacterium ruminantium</name>
    <dbReference type="NCBI Taxonomy" id="42322"/>
    <lineage>
        <taxon>Bacteria</taxon>
        <taxon>Bacillati</taxon>
        <taxon>Bacillota</taxon>
        <taxon>Clostridia</taxon>
        <taxon>Eubacteriales</taxon>
        <taxon>Eubacteriaceae</taxon>
        <taxon>Eubacterium</taxon>
    </lineage>
</organism>
<evidence type="ECO:0000313" key="3">
    <source>
        <dbReference type="Proteomes" id="UP000189857"/>
    </source>
</evidence>
<feature type="domain" description="Actin-like protein N-terminal" evidence="1">
    <location>
        <begin position="16"/>
        <end position="148"/>
    </location>
</feature>
<dbReference type="Pfam" id="PF17989">
    <property type="entry name" value="ALP_N"/>
    <property type="match status" value="1"/>
</dbReference>
<accession>A0A1T4LSN8</accession>